<dbReference type="InterPro" id="IPR021390">
    <property type="entry name" value="DUF3025"/>
</dbReference>
<evidence type="ECO:0000313" key="1">
    <source>
        <dbReference type="EMBL" id="ETD70757.1"/>
    </source>
</evidence>
<comment type="caution">
    <text evidence="1">The sequence shown here is derived from an EMBL/GenBank/DDBJ whole genome shotgun (WGS) entry which is preliminary data.</text>
</comment>
<dbReference type="Proteomes" id="UP000018766">
    <property type="component" value="Unassembled WGS sequence"/>
</dbReference>
<accession>V8G4Y9</accession>
<dbReference type="AlphaFoldDB" id="V8G4Y9"/>
<dbReference type="EMBL" id="AYSV01000087">
    <property type="protein sequence ID" value="ETD70757.1"/>
    <property type="molecule type" value="Genomic_DNA"/>
</dbReference>
<dbReference type="OrthoDB" id="5292474at2"/>
<dbReference type="PATRIC" id="fig|1414851.3.peg.1484"/>
<sequence>MPLSSLKNIQLKDAYWQGWESFLHTIPTLVSSEGAVANYLNTIRPAHFSNSHSFVPQACLPTDISYESFIYQYHQIPTRDGLHDFFNALCWFHFPKTKAHFNYLHQQQIEHLGTRVRGAVRDTLTVFDENGFLIQCPDELWTALKAKEWQKAFCELRPLWAETKVMVFGHALLEKLVTPYKSITAHAIRIPSTIAQQTSSENIALSTITQGYSPKRFTLADIKQIDKYLTSFLQPETLSEKPYIPIQIFGIPNWMESQDEYFYADSTVFRHPKHQPNKKG</sequence>
<name>V8G4Y9_9BURK</name>
<organism evidence="1 2">
    <name type="scientific">Pelistega indica</name>
    <dbReference type="NCBI Taxonomy" id="1414851"/>
    <lineage>
        <taxon>Bacteria</taxon>
        <taxon>Pseudomonadati</taxon>
        <taxon>Pseudomonadota</taxon>
        <taxon>Betaproteobacteria</taxon>
        <taxon>Burkholderiales</taxon>
        <taxon>Alcaligenaceae</taxon>
        <taxon>Pelistega</taxon>
    </lineage>
</organism>
<proteinExistence type="predicted"/>
<protein>
    <submittedName>
        <fullName evidence="1">Membrane protein</fullName>
    </submittedName>
</protein>
<evidence type="ECO:0000313" key="2">
    <source>
        <dbReference type="Proteomes" id="UP000018766"/>
    </source>
</evidence>
<reference evidence="1 2" key="1">
    <citation type="submission" date="2013-11" db="EMBL/GenBank/DDBJ databases">
        <title>Genomic analysis of Pelistega sp. HM-7.</title>
        <authorList>
            <person name="Kumbhare S.V."/>
            <person name="Shetty S.A."/>
            <person name="Sharma O."/>
            <person name="Dhotre D.P."/>
        </authorList>
    </citation>
    <scope>NUCLEOTIDE SEQUENCE [LARGE SCALE GENOMIC DNA]</scope>
    <source>
        <strain evidence="1 2">HM-7</strain>
    </source>
</reference>
<dbReference type="Pfam" id="PF11227">
    <property type="entry name" value="DUF3025"/>
    <property type="match status" value="1"/>
</dbReference>
<gene>
    <name evidence="1" type="ORF">V757_07205</name>
</gene>
<keyword evidence="2" id="KW-1185">Reference proteome</keyword>
<dbReference type="RefSeq" id="WP_023951211.1">
    <property type="nucleotide sequence ID" value="NZ_AYSV01000087.1"/>
</dbReference>